<comment type="subcellular location">
    <subcellularLocation>
        <location evidence="1 5">Membrane</location>
        <topology evidence="1 5">Multi-pass membrane protein</topology>
    </subcellularLocation>
</comment>
<evidence type="ECO:0000256" key="6">
    <source>
        <dbReference type="SAM" id="MobiDB-lite"/>
    </source>
</evidence>
<feature type="compositionally biased region" description="Basic and acidic residues" evidence="6">
    <location>
        <begin position="1"/>
        <end position="10"/>
    </location>
</feature>
<keyword evidence="5" id="KW-0186">Copper</keyword>
<evidence type="ECO:0000256" key="3">
    <source>
        <dbReference type="ARBA" id="ARBA00022989"/>
    </source>
</evidence>
<dbReference type="InterPro" id="IPR007274">
    <property type="entry name" value="Cop_transporter"/>
</dbReference>
<dbReference type="EMBL" id="GL883102">
    <property type="protein sequence ID" value="EGG07980.1"/>
    <property type="molecule type" value="Genomic_DNA"/>
</dbReference>
<dbReference type="KEGG" id="mlr:MELLADRAFT_85316"/>
<gene>
    <name evidence="7" type="ORF">MELLADRAFT_85316</name>
</gene>
<dbReference type="PANTHER" id="PTHR12483">
    <property type="entry name" value="SOLUTE CARRIER FAMILY 31 COPPER TRANSPORTERS"/>
    <property type="match status" value="1"/>
</dbReference>
<dbReference type="HOGENOM" id="CLU_090404_0_1_1"/>
<comment type="similarity">
    <text evidence="5">Belongs to the copper transporter (Ctr) (TC 1.A.56) family. SLC31A subfamily.</text>
</comment>
<dbReference type="InParanoid" id="F4RIC1"/>
<dbReference type="GO" id="GO:0005886">
    <property type="term" value="C:plasma membrane"/>
    <property type="evidence" value="ECO:0007669"/>
    <property type="project" value="TreeGrafter"/>
</dbReference>
<evidence type="ECO:0000256" key="4">
    <source>
        <dbReference type="ARBA" id="ARBA00023136"/>
    </source>
</evidence>
<proteinExistence type="inferred from homology"/>
<dbReference type="OrthoDB" id="73901at2759"/>
<accession>F4RIC1</accession>
<protein>
    <recommendedName>
        <fullName evidence="5">Copper transport protein</fullName>
    </recommendedName>
</protein>
<dbReference type="AlphaFoldDB" id="F4RIC1"/>
<evidence type="ECO:0000256" key="5">
    <source>
        <dbReference type="RuleBase" id="RU367022"/>
    </source>
</evidence>
<keyword evidence="2 5" id="KW-0812">Transmembrane</keyword>
<keyword evidence="5" id="KW-0813">Transport</keyword>
<dbReference type="VEuPathDB" id="FungiDB:MELLADRAFT_85316"/>
<feature type="transmembrane region" description="Helical" evidence="5">
    <location>
        <begin position="149"/>
        <end position="169"/>
    </location>
</feature>
<dbReference type="eggNOG" id="KOG3386">
    <property type="taxonomic scope" value="Eukaryota"/>
</dbReference>
<evidence type="ECO:0000256" key="1">
    <source>
        <dbReference type="ARBA" id="ARBA00004141"/>
    </source>
</evidence>
<dbReference type="Proteomes" id="UP000001072">
    <property type="component" value="Unassembled WGS sequence"/>
</dbReference>
<feature type="transmembrane region" description="Helical" evidence="5">
    <location>
        <begin position="50"/>
        <end position="73"/>
    </location>
</feature>
<evidence type="ECO:0000256" key="2">
    <source>
        <dbReference type="ARBA" id="ARBA00022692"/>
    </source>
</evidence>
<keyword evidence="5" id="KW-0406">Ion transport</keyword>
<dbReference type="STRING" id="747676.F4RIC1"/>
<dbReference type="PANTHER" id="PTHR12483:SF27">
    <property type="entry name" value="COPPER TRANSPORT PROTEIN CTR1"/>
    <property type="match status" value="1"/>
</dbReference>
<sequence length="177" mass="19530">MSGMSHETHDMLSNTHGMGSNSEGMSMMSQFSASLPTGPLWFSGWQPRTAGTTFAACLGLFGLTMVVKMMGAFRHQASLPRKTQQWHDVSVTSETLNKTEDNSTIAASEYQQRRSIPAWASHQIIRGIFAGIHAGLEYFLMLAVMSYNVYFFLAIVFGHFVGEVMFGRFGHGHGSHS</sequence>
<evidence type="ECO:0000313" key="8">
    <source>
        <dbReference type="Proteomes" id="UP000001072"/>
    </source>
</evidence>
<keyword evidence="4 5" id="KW-0472">Membrane</keyword>
<dbReference type="Pfam" id="PF04145">
    <property type="entry name" value="Ctr"/>
    <property type="match status" value="1"/>
</dbReference>
<keyword evidence="3 5" id="KW-1133">Transmembrane helix</keyword>
<keyword evidence="8" id="KW-1185">Reference proteome</keyword>
<dbReference type="GO" id="GO:0005375">
    <property type="term" value="F:copper ion transmembrane transporter activity"/>
    <property type="evidence" value="ECO:0007669"/>
    <property type="project" value="UniProtKB-UniRule"/>
</dbReference>
<evidence type="ECO:0000313" key="7">
    <source>
        <dbReference type="EMBL" id="EGG07980.1"/>
    </source>
</evidence>
<dbReference type="RefSeq" id="XP_007408745.1">
    <property type="nucleotide sequence ID" value="XM_007408683.1"/>
</dbReference>
<organism evidence="8">
    <name type="scientific">Melampsora larici-populina (strain 98AG31 / pathotype 3-4-7)</name>
    <name type="common">Poplar leaf rust fungus</name>
    <dbReference type="NCBI Taxonomy" id="747676"/>
    <lineage>
        <taxon>Eukaryota</taxon>
        <taxon>Fungi</taxon>
        <taxon>Dikarya</taxon>
        <taxon>Basidiomycota</taxon>
        <taxon>Pucciniomycotina</taxon>
        <taxon>Pucciniomycetes</taxon>
        <taxon>Pucciniales</taxon>
        <taxon>Melampsoraceae</taxon>
        <taxon>Melampsora</taxon>
    </lineage>
</organism>
<dbReference type="GeneID" id="18933791"/>
<reference evidence="8" key="1">
    <citation type="journal article" date="2011" name="Proc. Natl. Acad. Sci. U.S.A.">
        <title>Obligate biotrophy features unraveled by the genomic analysis of rust fungi.</title>
        <authorList>
            <person name="Duplessis S."/>
            <person name="Cuomo C.A."/>
            <person name="Lin Y.-C."/>
            <person name="Aerts A."/>
            <person name="Tisserant E."/>
            <person name="Veneault-Fourrey C."/>
            <person name="Joly D.L."/>
            <person name="Hacquard S."/>
            <person name="Amselem J."/>
            <person name="Cantarel B.L."/>
            <person name="Chiu R."/>
            <person name="Coutinho P.M."/>
            <person name="Feau N."/>
            <person name="Field M."/>
            <person name="Frey P."/>
            <person name="Gelhaye E."/>
            <person name="Goldberg J."/>
            <person name="Grabherr M.G."/>
            <person name="Kodira C.D."/>
            <person name="Kohler A."/>
            <person name="Kuees U."/>
            <person name="Lindquist E.A."/>
            <person name="Lucas S.M."/>
            <person name="Mago R."/>
            <person name="Mauceli E."/>
            <person name="Morin E."/>
            <person name="Murat C."/>
            <person name="Pangilinan J.L."/>
            <person name="Park R."/>
            <person name="Pearson M."/>
            <person name="Quesneville H."/>
            <person name="Rouhier N."/>
            <person name="Sakthikumar S."/>
            <person name="Salamov A.A."/>
            <person name="Schmutz J."/>
            <person name="Selles B."/>
            <person name="Shapiro H."/>
            <person name="Tanguay P."/>
            <person name="Tuskan G.A."/>
            <person name="Henrissat B."/>
            <person name="Van de Peer Y."/>
            <person name="Rouze P."/>
            <person name="Ellis J.G."/>
            <person name="Dodds P.N."/>
            <person name="Schein J.E."/>
            <person name="Zhong S."/>
            <person name="Hamelin R.C."/>
            <person name="Grigoriev I.V."/>
            <person name="Szabo L.J."/>
            <person name="Martin F."/>
        </authorList>
    </citation>
    <scope>NUCLEOTIDE SEQUENCE [LARGE SCALE GENOMIC DNA]</scope>
    <source>
        <strain evidence="8">98AG31 / pathotype 3-4-7</strain>
    </source>
</reference>
<keyword evidence="5" id="KW-0187">Copper transport</keyword>
<feature type="region of interest" description="Disordered" evidence="6">
    <location>
        <begin position="1"/>
        <end position="23"/>
    </location>
</feature>
<name>F4RIC1_MELLP</name>